<evidence type="ECO:0000256" key="6">
    <source>
        <dbReference type="SAM" id="MobiDB-lite"/>
    </source>
</evidence>
<dbReference type="EMBL" id="MN739052">
    <property type="protein sequence ID" value="QHS86285.1"/>
    <property type="molecule type" value="Genomic_DNA"/>
</dbReference>
<reference evidence="8" key="1">
    <citation type="journal article" date="2020" name="Nature">
        <title>Giant virus diversity and host interactions through global metagenomics.</title>
        <authorList>
            <person name="Schulz F."/>
            <person name="Roux S."/>
            <person name="Paez-Espino D."/>
            <person name="Jungbluth S."/>
            <person name="Walsh D.A."/>
            <person name="Denef V.J."/>
            <person name="McMahon K.D."/>
            <person name="Konstantinidis K.T."/>
            <person name="Eloe-Fadrosh E.A."/>
            <person name="Kyrpides N.C."/>
            <person name="Woyke T."/>
        </authorList>
    </citation>
    <scope>NUCLEOTIDE SEQUENCE</scope>
    <source>
        <strain evidence="8">GVMAG-M-3300009187-29</strain>
    </source>
</reference>
<dbReference type="InterPro" id="IPR029063">
    <property type="entry name" value="SAM-dependent_MTases_sf"/>
</dbReference>
<dbReference type="InterPro" id="IPR001339">
    <property type="entry name" value="mRNA_cap_enzyme_adenylation"/>
</dbReference>
<dbReference type="Pfam" id="PF03291">
    <property type="entry name" value="mRNA_G-N7_MeTrfase"/>
    <property type="match status" value="1"/>
</dbReference>
<evidence type="ECO:0000256" key="3">
    <source>
        <dbReference type="ARBA" id="ARBA00022679"/>
    </source>
</evidence>
<evidence type="ECO:0000256" key="4">
    <source>
        <dbReference type="ARBA" id="ARBA00022691"/>
    </source>
</evidence>
<dbReference type="GO" id="GO:0004482">
    <property type="term" value="F:mRNA 5'-cap (guanine-N7-)-methyltransferase activity"/>
    <property type="evidence" value="ECO:0007669"/>
    <property type="project" value="UniProtKB-EC"/>
</dbReference>
<sequence length="1208" mass="138606">MNKVEDNEPITDESNDDIKKIEDAARARAKKEFEKMVGQYLENNPLFRMDKKSAEFEIRFGSNPKLSKSISKIDYDNVVKQLYACGFKVDNEDGTQILRVYSDYLHPQTGERTMSNIRAEIVGTDLIQHYCKTNSIQKLIDLPSTVFNKLKFTRKTNALAKNGEKIRAVDIADYNFRASYQNEEEFHTNHPLARNIIAEWSNSQKIFRCMNRVRFRHPDFPVFADLSIVKGSKTTYRKPMPTYTIQEAGVFTNPETYEIELEMDNSRIGTGTLFNSTESIMGVLRKCIRTVLSGLQMTKYPISYHEQKVVIDQYMKLVHGDEYQSRKIMSKDFIGPSSFTIQMENIIEPKDSSTIPNIRKNYTVTDKADGERKLLFVNYEGKIYLIDTNMNVIFTGTVSKEKRVWNSILDGEHIKYDKSGKYINLYAAFDLYYVNKLNVREYGFVAEDMGDKENTFRLPLLNAIIDAIKPLSIADKQETVDAKQTKSANFIVKCKEFYLCTENESIFQCCSKILTKQNDGLFEYTTDGIIFTPSNCGVGSKEIGKAGPLEKITWEHSMKWKPPAFNTIDFLVINKLDKKGKPEVHHIFQEGKNMQGVQDVIQYKTIELHCGFDIRNKQHAFVNPFQDVVDGKIPEPVVGYAKDYKHVPFCPTNPYHPEARYCNVLLKQDGNNVFMVTEEGEYFDENMIVEFKYESTNKDGWAWVPLRVRYDKTSELNAGAKNYGNAYHVANANWHSIHHPITEEMISTGENIAQEVVTEDVYYNRSNEQTSTQGLRDFHNLYVKKKLIVGVSNPQDILMDYAVGKAGDLSKWINAHISFVFGVDVFKDNIQNRLDGACARYLRSKRKDRDTPDALFVTGNSSLNIRSGKAFGTEKDKEITNALFGVGPKDERALGHGVYKHYGTAQTGFHISSVQFAFHYFFESKKTLHEFLRNVAECTRINGYFIGTCYDGKTVFNLLKDKQKDESIIIMSEGRKIFEIVKLYDQTGFPDDDLSVGYPINVYQESINQYLQEYLVNFDYVVRIMEDYGFVPVFKSECIKMGLPDSAGMFSELYANMENEIKRSQRAGLDYGKAQNMTQEEKQISFMNRYFIFKKVRNVNTDKIAKIIEQQNKMAESIEEVITQDIKEMEKAHPEITAPTAPKPAIRKIKKPKIVLERYSEEGQSVEPEPLTQPEPVTEPLAQTVSITVDPTPVIKKLTIKKPTIKPL</sequence>
<keyword evidence="4" id="KW-0949">S-adenosyl-L-methionine</keyword>
<feature type="region of interest" description="Disordered" evidence="6">
    <location>
        <begin position="1160"/>
        <end position="1179"/>
    </location>
</feature>
<dbReference type="PROSITE" id="PS51562">
    <property type="entry name" value="RNA_CAP0_MT"/>
    <property type="match status" value="1"/>
</dbReference>
<dbReference type="InterPro" id="IPR012340">
    <property type="entry name" value="NA-bd_OB-fold"/>
</dbReference>
<evidence type="ECO:0000256" key="2">
    <source>
        <dbReference type="ARBA" id="ARBA00022603"/>
    </source>
</evidence>
<proteinExistence type="predicted"/>
<dbReference type="GO" id="GO:0005634">
    <property type="term" value="C:nucleus"/>
    <property type="evidence" value="ECO:0007669"/>
    <property type="project" value="TreeGrafter"/>
</dbReference>
<keyword evidence="3" id="KW-0808">Transferase</keyword>
<dbReference type="Gene3D" id="2.40.50.140">
    <property type="entry name" value="Nucleic acid-binding proteins"/>
    <property type="match status" value="1"/>
</dbReference>
<keyword evidence="2" id="KW-0489">Methyltransferase</keyword>
<protein>
    <recommendedName>
        <fullName evidence="1">mRNA (guanine-N(7))-methyltransferase</fullName>
        <ecNumber evidence="1">2.1.1.56</ecNumber>
    </recommendedName>
</protein>
<dbReference type="GO" id="GO:0003723">
    <property type="term" value="F:RNA binding"/>
    <property type="evidence" value="ECO:0007669"/>
    <property type="project" value="UniProtKB-KW"/>
</dbReference>
<name>A0A6C0B228_9ZZZZ</name>
<dbReference type="GO" id="GO:0004484">
    <property type="term" value="F:mRNA guanylyltransferase activity"/>
    <property type="evidence" value="ECO:0007669"/>
    <property type="project" value="InterPro"/>
</dbReference>
<accession>A0A6C0B228</accession>
<dbReference type="SUPFAM" id="SSF53335">
    <property type="entry name" value="S-adenosyl-L-methionine-dependent methyltransferases"/>
    <property type="match status" value="1"/>
</dbReference>
<dbReference type="AlphaFoldDB" id="A0A6C0B228"/>
<evidence type="ECO:0000256" key="5">
    <source>
        <dbReference type="ARBA" id="ARBA00022884"/>
    </source>
</evidence>
<dbReference type="InterPro" id="IPR039753">
    <property type="entry name" value="RG7MT1"/>
</dbReference>
<keyword evidence="5" id="KW-0694">RNA-binding</keyword>
<organism evidence="8">
    <name type="scientific">viral metagenome</name>
    <dbReference type="NCBI Taxonomy" id="1070528"/>
    <lineage>
        <taxon>unclassified sequences</taxon>
        <taxon>metagenomes</taxon>
        <taxon>organismal metagenomes</taxon>
    </lineage>
</organism>
<dbReference type="GO" id="GO:0005524">
    <property type="term" value="F:ATP binding"/>
    <property type="evidence" value="ECO:0007669"/>
    <property type="project" value="InterPro"/>
</dbReference>
<dbReference type="Gene3D" id="3.30.470.30">
    <property type="entry name" value="DNA ligase/mRNA capping enzyme"/>
    <property type="match status" value="1"/>
</dbReference>
<evidence type="ECO:0000259" key="7">
    <source>
        <dbReference type="PROSITE" id="PS51562"/>
    </source>
</evidence>
<evidence type="ECO:0000313" key="8">
    <source>
        <dbReference type="EMBL" id="QHS86285.1"/>
    </source>
</evidence>
<dbReference type="EC" id="2.1.1.56" evidence="1"/>
<evidence type="ECO:0000256" key="1">
    <source>
        <dbReference type="ARBA" id="ARBA00011926"/>
    </source>
</evidence>
<dbReference type="SUPFAM" id="SSF56091">
    <property type="entry name" value="DNA ligase/mRNA capping enzyme, catalytic domain"/>
    <property type="match status" value="1"/>
</dbReference>
<dbReference type="Gene3D" id="3.40.50.150">
    <property type="entry name" value="Vaccinia Virus protein VP39"/>
    <property type="match status" value="1"/>
</dbReference>
<dbReference type="Pfam" id="PF01331">
    <property type="entry name" value="mRNA_cap_enzyme"/>
    <property type="match status" value="1"/>
</dbReference>
<dbReference type="PANTHER" id="PTHR12189">
    <property type="entry name" value="MRNA GUANINE-7- METHYLTRANSFERASE"/>
    <property type="match status" value="1"/>
</dbReference>
<dbReference type="InterPro" id="IPR004971">
    <property type="entry name" value="mRNA_G-N7_MeTrfase_dom"/>
</dbReference>
<dbReference type="PANTHER" id="PTHR12189:SF2">
    <property type="entry name" value="MRNA CAP GUANINE-N7 METHYLTRANSFERASE"/>
    <property type="match status" value="1"/>
</dbReference>
<feature type="domain" description="MRNA cap 0 methyltransferase" evidence="7">
    <location>
        <begin position="771"/>
        <end position="1096"/>
    </location>
</feature>